<dbReference type="Gene3D" id="3.30.70.1820">
    <property type="entry name" value="L1 transposable element, RRM domain"/>
    <property type="match status" value="1"/>
</dbReference>
<organism evidence="2 3">
    <name type="scientific">Phaedon cochleariae</name>
    <name type="common">Mustard beetle</name>
    <dbReference type="NCBI Taxonomy" id="80249"/>
    <lineage>
        <taxon>Eukaryota</taxon>
        <taxon>Metazoa</taxon>
        <taxon>Ecdysozoa</taxon>
        <taxon>Arthropoda</taxon>
        <taxon>Hexapoda</taxon>
        <taxon>Insecta</taxon>
        <taxon>Pterygota</taxon>
        <taxon>Neoptera</taxon>
        <taxon>Endopterygota</taxon>
        <taxon>Coleoptera</taxon>
        <taxon>Polyphaga</taxon>
        <taxon>Cucujiformia</taxon>
        <taxon>Chrysomeloidea</taxon>
        <taxon>Chrysomelidae</taxon>
        <taxon>Chrysomelinae</taxon>
        <taxon>Chrysomelini</taxon>
        <taxon>Phaedon</taxon>
    </lineage>
</organism>
<protein>
    <submittedName>
        <fullName evidence="2">Uncharacterized protein</fullName>
    </submittedName>
</protein>
<dbReference type="EMBL" id="OU896709">
    <property type="protein sequence ID" value="CAG9819992.1"/>
    <property type="molecule type" value="Genomic_DNA"/>
</dbReference>
<evidence type="ECO:0000256" key="1">
    <source>
        <dbReference type="SAM" id="Coils"/>
    </source>
</evidence>
<dbReference type="OrthoDB" id="10066957at2759"/>
<dbReference type="Proteomes" id="UP001153737">
    <property type="component" value="Chromosome 3"/>
</dbReference>
<dbReference type="AlphaFoldDB" id="A0A9N9SEH4"/>
<accession>A0A9N9SEH4</accession>
<reference evidence="2" key="1">
    <citation type="submission" date="2022-01" db="EMBL/GenBank/DDBJ databases">
        <authorList>
            <person name="King R."/>
        </authorList>
    </citation>
    <scope>NUCLEOTIDE SEQUENCE</scope>
</reference>
<proteinExistence type="predicted"/>
<evidence type="ECO:0000313" key="2">
    <source>
        <dbReference type="EMBL" id="CAG9819992.1"/>
    </source>
</evidence>
<reference evidence="2" key="2">
    <citation type="submission" date="2022-10" db="EMBL/GenBank/DDBJ databases">
        <authorList>
            <consortium name="ENA_rothamsted_submissions"/>
            <consortium name="culmorum"/>
            <person name="King R."/>
        </authorList>
    </citation>
    <scope>NUCLEOTIDE SEQUENCE</scope>
</reference>
<name>A0A9N9SEH4_PHACE</name>
<evidence type="ECO:0000313" key="3">
    <source>
        <dbReference type="Proteomes" id="UP001153737"/>
    </source>
</evidence>
<sequence>MVLTREVTKEIKNAESNAMDRILRDQKFIKALTDNVAEAVIDSVSKKLSDIEQKRRNFEHDLRELKRDNEYKFNTLDVSIKKVIKEKVSMLQKYDNMEQETRRNNLRVFNYQEKNTEDTRQEIMKLFNHKLSTKLTDDDIEICYRIGKKEENQKPRGIFMKLKNHDLKQDIYKRKKLLKGTGVIIREDLTRARVELLTKTIEKVSIKNAWTDAGKIYVNNNSKISIIRSLDDFERIFGSNSN</sequence>
<keyword evidence="1" id="KW-0175">Coiled coil</keyword>
<keyword evidence="3" id="KW-1185">Reference proteome</keyword>
<feature type="coiled-coil region" evidence="1">
    <location>
        <begin position="41"/>
        <end position="100"/>
    </location>
</feature>
<gene>
    <name evidence="2" type="ORF">PHAECO_LOCUS7396</name>
</gene>